<evidence type="ECO:0000313" key="3">
    <source>
        <dbReference type="Proteomes" id="UP000021816"/>
    </source>
</evidence>
<reference evidence="2 3" key="1">
    <citation type="submission" date="2014-02" db="EMBL/GenBank/DDBJ databases">
        <title>Expanding our view of genomic diversity in Candidatus Accumulibacter clades.</title>
        <authorList>
            <person name="Skennerton C.T."/>
            <person name="Barr J.J."/>
            <person name="Slater F.R."/>
            <person name="Bond P.L."/>
            <person name="Tyson G.W."/>
        </authorList>
    </citation>
    <scope>NUCLEOTIDE SEQUENCE [LARGE SCALE GENOMIC DNA]</scope>
    <source>
        <strain evidence="3">BA-92</strain>
    </source>
</reference>
<dbReference type="AlphaFoldDB" id="A0A011PNS3"/>
<dbReference type="PATRIC" id="fig|1454003.3.peg.2889"/>
<comment type="caution">
    <text evidence="2">The sequence shown here is derived from an EMBL/GenBank/DDBJ whole genome shotgun (WGS) entry which is preliminary data.</text>
</comment>
<organism evidence="2 3">
    <name type="scientific">Candidatus Accumulibacter appositus</name>
    <dbReference type="NCBI Taxonomy" id="1454003"/>
    <lineage>
        <taxon>Bacteria</taxon>
        <taxon>Pseudomonadati</taxon>
        <taxon>Pseudomonadota</taxon>
        <taxon>Betaproteobacteria</taxon>
        <taxon>Candidatus Accumulibacter</taxon>
    </lineage>
</organism>
<dbReference type="EMBL" id="JEMX01000066">
    <property type="protein sequence ID" value="EXI78677.1"/>
    <property type="molecule type" value="Genomic_DNA"/>
</dbReference>
<gene>
    <name evidence="2" type="ORF">AW10_02831</name>
</gene>
<proteinExistence type="predicted"/>
<accession>A0A011PNS3</accession>
<evidence type="ECO:0000259" key="1">
    <source>
        <dbReference type="Pfam" id="PF21912"/>
    </source>
</evidence>
<dbReference type="STRING" id="1454003.AW10_02831"/>
<feature type="domain" description="Glycosyltransferase 99 N-terminal" evidence="1">
    <location>
        <begin position="5"/>
        <end position="182"/>
    </location>
</feature>
<name>A0A011PNS3_9PROT</name>
<sequence length="467" mass="54014">MFLSFLLPFPARGLNATYLCVLYKQITHFTPQEIAFVGSAEYFSAPEDFVRSGRVDASRQSEEYFKFRVPSCDEMERYTVYRLSDDLFESWQAITPDVDQMMRRILTERCEQLEVALRGVLIEASRDHPFEAILTWCNVPSLSVVAAEFALPVIHAELGPLREPWYQWTAYFDFSGVNGRTESRRRFKSFELSRQKEAVPLLSTRELRELFVIEPAQREPRSDPEFDIGLPLQVENDTNIIAFANGWTNDQLIAAASAIYGRGKTLIRRHPGGLRDYTGVAAQVDKSLNSIAFIQRCARVATINSSVGLESLLFDRETIILGDNPCAFAALDRLDGQANATPRPDRLQALNFLLFGYLVPYEFLFDRDYLRWRLSEPSETEIYLFHLEYVQERQRSIQEGPRFRASNHPLRNRGLLAFWRMRAGTLEHRVTTLRGEYAAVGQALQETYNSLSWRLTKPLRWLHQKWR</sequence>
<evidence type="ECO:0000313" key="2">
    <source>
        <dbReference type="EMBL" id="EXI78677.1"/>
    </source>
</evidence>
<dbReference type="InterPro" id="IPR054112">
    <property type="entry name" value="Glyco_transf_99_N"/>
</dbReference>
<dbReference type="Pfam" id="PF21912">
    <property type="entry name" value="Glyco_transf_99"/>
    <property type="match status" value="1"/>
</dbReference>
<protein>
    <submittedName>
        <fullName evidence="2">Capsule polysaccharide biosynthesis protein</fullName>
    </submittedName>
</protein>
<dbReference type="Proteomes" id="UP000021816">
    <property type="component" value="Unassembled WGS sequence"/>
</dbReference>